<organism evidence="10 11">
    <name type="scientific">Batillaria attramentaria</name>
    <dbReference type="NCBI Taxonomy" id="370345"/>
    <lineage>
        <taxon>Eukaryota</taxon>
        <taxon>Metazoa</taxon>
        <taxon>Spiralia</taxon>
        <taxon>Lophotrochozoa</taxon>
        <taxon>Mollusca</taxon>
        <taxon>Gastropoda</taxon>
        <taxon>Caenogastropoda</taxon>
        <taxon>Sorbeoconcha</taxon>
        <taxon>Cerithioidea</taxon>
        <taxon>Batillariidae</taxon>
        <taxon>Batillaria</taxon>
    </lineage>
</organism>
<dbReference type="AlphaFoldDB" id="A0ABD0KBN3"/>
<evidence type="ECO:0000256" key="4">
    <source>
        <dbReference type="ARBA" id="ARBA00026121"/>
    </source>
</evidence>
<evidence type="ECO:0000259" key="8">
    <source>
        <dbReference type="Pfam" id="PF00501"/>
    </source>
</evidence>
<dbReference type="InterPro" id="IPR045851">
    <property type="entry name" value="AMP-bd_C_sf"/>
</dbReference>
<keyword evidence="3" id="KW-0276">Fatty acid metabolism</keyword>
<dbReference type="InterPro" id="IPR000873">
    <property type="entry name" value="AMP-dep_synth/lig_dom"/>
</dbReference>
<name>A0ABD0KBN3_9CAEN</name>
<dbReference type="PROSITE" id="PS00455">
    <property type="entry name" value="AMP_BINDING"/>
    <property type="match status" value="1"/>
</dbReference>
<dbReference type="Gene3D" id="3.40.50.12780">
    <property type="entry name" value="N-terminal domain of ligase-like"/>
    <property type="match status" value="1"/>
</dbReference>
<feature type="domain" description="AMP-dependent synthetase/ligase" evidence="8">
    <location>
        <begin position="60"/>
        <end position="389"/>
    </location>
</feature>
<sequence length="629" mass="70720">MPSGVWDKALIGVAGAAGAGVLAWQTQFPWIKYDWQIIQAGKRILKKREELFSRFIVDKFESFVTQHPKKAMLIFEDCVYTYEFMEEQANRVANMMRNLGLKRDDTVALMIHNEPAFVWTFLGLQKLGVACALINFNLKYKPLSHSVLATEPKAFFLGAGEDLLHSVSDVLEDLQGLPIYVQGLSPGQVPIGMHDFDALMSRALPVRPDASVREGMTNDSICSYIYTSGTTGLPKPVYISQMKASGIGSVMLIADLTGNDVIYTVLPLYHSAGGGIGLYGLLNTGCTMVLRKKFSASHFWEDCRKFNVTMIQYIGEIFRYILAQPPSDLESQHKVRVAFGNGLRKDIFEQVLKRFKIPHIVEFFGATEGVTMLVNVANVPGAIGRVSPFLNLIDPEPKVLVKFDYATALPIRDKNGRCIKTKPGEPGLFLSKVPELMMAKEKIEVYRSSPEDNRKKLVYNAFKEGDIYFNYGDVFYLDKDYFVYFHDRIGDTFRWKGENVSTTEVANVITSLDFIHDANVYGVKMPGHDGRAGMVALTLNEGQSLTPAHLKQLYTLCEDDLPSYARPLFVRIMPEAILTGTFKQRKVELVEQGYDLTKVKDRLYYLDTAAKTYSPLTPEVLPTFLKSRL</sequence>
<evidence type="ECO:0000313" key="10">
    <source>
        <dbReference type="EMBL" id="KAK7484498.1"/>
    </source>
</evidence>
<evidence type="ECO:0000256" key="7">
    <source>
        <dbReference type="ARBA" id="ARBA00048666"/>
    </source>
</evidence>
<dbReference type="Gene3D" id="3.30.300.30">
    <property type="match status" value="1"/>
</dbReference>
<reference evidence="10 11" key="1">
    <citation type="journal article" date="2023" name="Sci. Data">
        <title>Genome assembly of the Korean intertidal mud-creeper Batillaria attramentaria.</title>
        <authorList>
            <person name="Patra A.K."/>
            <person name="Ho P.T."/>
            <person name="Jun S."/>
            <person name="Lee S.J."/>
            <person name="Kim Y."/>
            <person name="Won Y.J."/>
        </authorList>
    </citation>
    <scope>NUCLEOTIDE SEQUENCE [LARGE SCALE GENOMIC DNA]</scope>
    <source>
        <strain evidence="10">Wonlab-2016</strain>
    </source>
</reference>
<dbReference type="InterPro" id="IPR020845">
    <property type="entry name" value="AMP-binding_CS"/>
</dbReference>
<evidence type="ECO:0000256" key="6">
    <source>
        <dbReference type="ARBA" id="ARBA00041297"/>
    </source>
</evidence>
<evidence type="ECO:0000313" key="11">
    <source>
        <dbReference type="Proteomes" id="UP001519460"/>
    </source>
</evidence>
<keyword evidence="11" id="KW-1185">Reference proteome</keyword>
<evidence type="ECO:0000256" key="5">
    <source>
        <dbReference type="ARBA" id="ARBA00036527"/>
    </source>
</evidence>
<dbReference type="EMBL" id="JACVVK020000209">
    <property type="protein sequence ID" value="KAK7484498.1"/>
    <property type="molecule type" value="Genomic_DNA"/>
</dbReference>
<accession>A0ABD0KBN3</accession>
<dbReference type="Pfam" id="PF13193">
    <property type="entry name" value="AMP-binding_C"/>
    <property type="match status" value="1"/>
</dbReference>
<comment type="similarity">
    <text evidence="1">Belongs to the ATP-dependent AMP-binding enzyme family.</text>
</comment>
<dbReference type="GO" id="GO:0004467">
    <property type="term" value="F:long-chain fatty acid-CoA ligase activity"/>
    <property type="evidence" value="ECO:0007669"/>
    <property type="project" value="UniProtKB-EC"/>
</dbReference>
<dbReference type="FunFam" id="3.30.300.30:FF:000002">
    <property type="entry name" value="Long-chain fatty acid transport protein 1"/>
    <property type="match status" value="1"/>
</dbReference>
<dbReference type="InterPro" id="IPR025110">
    <property type="entry name" value="AMP-bd_C"/>
</dbReference>
<dbReference type="Pfam" id="PF00501">
    <property type="entry name" value="AMP-binding"/>
    <property type="match status" value="1"/>
</dbReference>
<evidence type="ECO:0000259" key="9">
    <source>
        <dbReference type="Pfam" id="PF13193"/>
    </source>
</evidence>
<dbReference type="InterPro" id="IPR042099">
    <property type="entry name" value="ANL_N_sf"/>
</dbReference>
<evidence type="ECO:0000256" key="2">
    <source>
        <dbReference type="ARBA" id="ARBA00022598"/>
    </source>
</evidence>
<comment type="caution">
    <text evidence="10">The sequence shown here is derived from an EMBL/GenBank/DDBJ whole genome shotgun (WGS) entry which is preliminary data.</text>
</comment>
<comment type="catalytic activity">
    <reaction evidence="5">
        <text>a very long-chain fatty acid + ATP + CoA = a very long-chain fatty acyl-CoA + AMP + diphosphate</text>
        <dbReference type="Rhea" id="RHEA:54536"/>
        <dbReference type="ChEBI" id="CHEBI:30616"/>
        <dbReference type="ChEBI" id="CHEBI:33019"/>
        <dbReference type="ChEBI" id="CHEBI:57287"/>
        <dbReference type="ChEBI" id="CHEBI:58950"/>
        <dbReference type="ChEBI" id="CHEBI:138261"/>
        <dbReference type="ChEBI" id="CHEBI:456215"/>
    </reaction>
    <physiologicalReaction direction="left-to-right" evidence="5">
        <dbReference type="Rhea" id="RHEA:54537"/>
    </physiologicalReaction>
</comment>
<protein>
    <recommendedName>
        <fullName evidence="4">long-chain-fatty-acid--CoA ligase</fullName>
        <ecNumber evidence="4">6.2.1.3</ecNumber>
    </recommendedName>
    <alternativeName>
        <fullName evidence="6">Long-chain-fatty-acid--CoA ligase</fullName>
    </alternativeName>
</protein>
<dbReference type="EC" id="6.2.1.3" evidence="4"/>
<feature type="domain" description="AMP-binding enzyme C-terminal" evidence="9">
    <location>
        <begin position="504"/>
        <end position="583"/>
    </location>
</feature>
<gene>
    <name evidence="10" type="ORF">BaRGS_00024254</name>
</gene>
<dbReference type="PANTHER" id="PTHR43107">
    <property type="entry name" value="LONG-CHAIN FATTY ACID TRANSPORT PROTEIN"/>
    <property type="match status" value="1"/>
</dbReference>
<proteinExistence type="inferred from homology"/>
<dbReference type="SUPFAM" id="SSF56801">
    <property type="entry name" value="Acetyl-CoA synthetase-like"/>
    <property type="match status" value="1"/>
</dbReference>
<dbReference type="PANTHER" id="PTHR43107:SF22">
    <property type="entry name" value="VERY LONG-CHAIN ACYL-COA SYNTHETASE"/>
    <property type="match status" value="1"/>
</dbReference>
<keyword evidence="3" id="KW-0443">Lipid metabolism</keyword>
<dbReference type="Proteomes" id="UP001519460">
    <property type="component" value="Unassembled WGS sequence"/>
</dbReference>
<evidence type="ECO:0000256" key="3">
    <source>
        <dbReference type="ARBA" id="ARBA00022832"/>
    </source>
</evidence>
<comment type="catalytic activity">
    <reaction evidence="7">
        <text>tetracosanoate + ATP + CoA = tetracosanoyl-CoA + AMP + diphosphate</text>
        <dbReference type="Rhea" id="RHEA:33639"/>
        <dbReference type="ChEBI" id="CHEBI:30616"/>
        <dbReference type="ChEBI" id="CHEBI:31014"/>
        <dbReference type="ChEBI" id="CHEBI:33019"/>
        <dbReference type="ChEBI" id="CHEBI:57287"/>
        <dbReference type="ChEBI" id="CHEBI:65052"/>
        <dbReference type="ChEBI" id="CHEBI:456215"/>
    </reaction>
    <physiologicalReaction direction="left-to-right" evidence="7">
        <dbReference type="Rhea" id="RHEA:33640"/>
    </physiologicalReaction>
</comment>
<evidence type="ECO:0000256" key="1">
    <source>
        <dbReference type="ARBA" id="ARBA00006432"/>
    </source>
</evidence>
<keyword evidence="2" id="KW-0436">Ligase</keyword>